<dbReference type="RefSeq" id="WP_119034879.1">
    <property type="nucleotide sequence ID" value="NZ_QXDC01000002.1"/>
</dbReference>
<name>A0A397PB74_9SPHN</name>
<dbReference type="InterPro" id="IPR036388">
    <property type="entry name" value="WH-like_DNA-bd_sf"/>
</dbReference>
<dbReference type="PANTHER" id="PTHR30136">
    <property type="entry name" value="HELIX-TURN-HELIX TRANSCRIPTIONAL REGULATOR, ICLR FAMILY"/>
    <property type="match status" value="1"/>
</dbReference>
<dbReference type="GO" id="GO:0045892">
    <property type="term" value="P:negative regulation of DNA-templated transcription"/>
    <property type="evidence" value="ECO:0007669"/>
    <property type="project" value="TreeGrafter"/>
</dbReference>
<organism evidence="6 7">
    <name type="scientific">Hephaestia caeni</name>
    <dbReference type="NCBI Taxonomy" id="645617"/>
    <lineage>
        <taxon>Bacteria</taxon>
        <taxon>Pseudomonadati</taxon>
        <taxon>Pseudomonadota</taxon>
        <taxon>Alphaproteobacteria</taxon>
        <taxon>Sphingomonadales</taxon>
        <taxon>Sphingomonadaceae</taxon>
        <taxon>Hephaestia</taxon>
    </lineage>
</organism>
<evidence type="ECO:0000313" key="6">
    <source>
        <dbReference type="EMBL" id="RIA46826.1"/>
    </source>
</evidence>
<comment type="caution">
    <text evidence="6">The sequence shown here is derived from an EMBL/GenBank/DDBJ whole genome shotgun (WGS) entry which is preliminary data.</text>
</comment>
<dbReference type="InterPro" id="IPR029016">
    <property type="entry name" value="GAF-like_dom_sf"/>
</dbReference>
<dbReference type="GO" id="GO:0003700">
    <property type="term" value="F:DNA-binding transcription factor activity"/>
    <property type="evidence" value="ECO:0007669"/>
    <property type="project" value="TreeGrafter"/>
</dbReference>
<dbReference type="Gene3D" id="1.10.10.10">
    <property type="entry name" value="Winged helix-like DNA-binding domain superfamily/Winged helix DNA-binding domain"/>
    <property type="match status" value="1"/>
</dbReference>
<sequence length="255" mass="27836">MPKKETPAKATTYAAPALEKGLDILELLSSVSRPMGLSDISQAVGRSKNEIFRMLHVLEKRHYIERAQGNDLYTLTNRLFLLGMERPPLKGLLDIALPMLHELSDDTQQSSHLVVPSEQFMVVIARIDPPADLGLVVRIGHRRPILEGTSGMVLTAFQLEPVRRRWVEEYGADMTAKSRAELEDRLVDIARKGYAAIKSTVVPGITDISVPVMSNGAAVASLAIPYMKRSGVPVSQAEATRMACGVAAAISSRLP</sequence>
<dbReference type="AlphaFoldDB" id="A0A397PB74"/>
<proteinExistence type="predicted"/>
<dbReference type="InterPro" id="IPR005471">
    <property type="entry name" value="Tscrpt_reg_IclR_N"/>
</dbReference>
<evidence type="ECO:0000256" key="1">
    <source>
        <dbReference type="ARBA" id="ARBA00023015"/>
    </source>
</evidence>
<dbReference type="EMBL" id="QXDC01000002">
    <property type="protein sequence ID" value="RIA46826.1"/>
    <property type="molecule type" value="Genomic_DNA"/>
</dbReference>
<dbReference type="GO" id="GO:0003677">
    <property type="term" value="F:DNA binding"/>
    <property type="evidence" value="ECO:0007669"/>
    <property type="project" value="UniProtKB-KW"/>
</dbReference>
<gene>
    <name evidence="6" type="ORF">DFR49_1386</name>
</gene>
<reference evidence="6 7" key="1">
    <citation type="submission" date="2018-08" db="EMBL/GenBank/DDBJ databases">
        <title>Genomic Encyclopedia of Type Strains, Phase IV (KMG-IV): sequencing the most valuable type-strain genomes for metagenomic binning, comparative biology and taxonomic classification.</title>
        <authorList>
            <person name="Goeker M."/>
        </authorList>
    </citation>
    <scope>NUCLEOTIDE SEQUENCE [LARGE SCALE GENOMIC DNA]</scope>
    <source>
        <strain evidence="6 7">DSM 25527</strain>
    </source>
</reference>
<dbReference type="Pfam" id="PF01614">
    <property type="entry name" value="IclR_C"/>
    <property type="match status" value="1"/>
</dbReference>
<accession>A0A397PB74</accession>
<keyword evidence="7" id="KW-1185">Reference proteome</keyword>
<dbReference type="SUPFAM" id="SSF46785">
    <property type="entry name" value="Winged helix' DNA-binding domain"/>
    <property type="match status" value="1"/>
</dbReference>
<evidence type="ECO:0000256" key="2">
    <source>
        <dbReference type="ARBA" id="ARBA00023125"/>
    </source>
</evidence>
<dbReference type="Pfam" id="PF09339">
    <property type="entry name" value="HTH_IclR"/>
    <property type="match status" value="1"/>
</dbReference>
<keyword evidence="3" id="KW-0804">Transcription</keyword>
<dbReference type="SMART" id="SM00346">
    <property type="entry name" value="HTH_ICLR"/>
    <property type="match status" value="1"/>
</dbReference>
<dbReference type="PROSITE" id="PS51078">
    <property type="entry name" value="ICLR_ED"/>
    <property type="match status" value="1"/>
</dbReference>
<keyword evidence="1" id="KW-0805">Transcription regulation</keyword>
<dbReference type="OrthoDB" id="6057486at2"/>
<dbReference type="SUPFAM" id="SSF55781">
    <property type="entry name" value="GAF domain-like"/>
    <property type="match status" value="1"/>
</dbReference>
<evidence type="ECO:0000259" key="4">
    <source>
        <dbReference type="PROSITE" id="PS51077"/>
    </source>
</evidence>
<feature type="domain" description="IclR-ED" evidence="5">
    <location>
        <begin position="78"/>
        <end position="255"/>
    </location>
</feature>
<protein>
    <submittedName>
        <fullName evidence="6">IclR family transcriptional regulator</fullName>
    </submittedName>
</protein>
<feature type="domain" description="HTH iclR-type" evidence="4">
    <location>
        <begin position="15"/>
        <end position="77"/>
    </location>
</feature>
<dbReference type="InterPro" id="IPR014757">
    <property type="entry name" value="Tscrpt_reg_IclR_C"/>
</dbReference>
<dbReference type="InterPro" id="IPR036390">
    <property type="entry name" value="WH_DNA-bd_sf"/>
</dbReference>
<evidence type="ECO:0000256" key="3">
    <source>
        <dbReference type="ARBA" id="ARBA00023163"/>
    </source>
</evidence>
<dbReference type="PROSITE" id="PS51077">
    <property type="entry name" value="HTH_ICLR"/>
    <property type="match status" value="1"/>
</dbReference>
<evidence type="ECO:0000313" key="7">
    <source>
        <dbReference type="Proteomes" id="UP000266568"/>
    </source>
</evidence>
<dbReference type="Proteomes" id="UP000266568">
    <property type="component" value="Unassembled WGS sequence"/>
</dbReference>
<evidence type="ECO:0000259" key="5">
    <source>
        <dbReference type="PROSITE" id="PS51078"/>
    </source>
</evidence>
<dbReference type="PANTHER" id="PTHR30136:SF7">
    <property type="entry name" value="HTH-TYPE TRANSCRIPTIONAL REGULATOR KDGR-RELATED"/>
    <property type="match status" value="1"/>
</dbReference>
<keyword evidence="2" id="KW-0238">DNA-binding</keyword>
<dbReference type="InterPro" id="IPR050707">
    <property type="entry name" value="HTH_MetabolicPath_Reg"/>
</dbReference>
<dbReference type="Gene3D" id="3.30.450.40">
    <property type="match status" value="1"/>
</dbReference>